<feature type="compositionally biased region" description="Polar residues" evidence="1">
    <location>
        <begin position="398"/>
        <end position="408"/>
    </location>
</feature>
<feature type="compositionally biased region" description="Low complexity" evidence="1">
    <location>
        <begin position="297"/>
        <end position="318"/>
    </location>
</feature>
<feature type="region of interest" description="Disordered" evidence="1">
    <location>
        <begin position="363"/>
        <end position="425"/>
    </location>
</feature>
<feature type="compositionally biased region" description="Low complexity" evidence="1">
    <location>
        <begin position="246"/>
        <end position="268"/>
    </location>
</feature>
<evidence type="ECO:0000256" key="1">
    <source>
        <dbReference type="SAM" id="MobiDB-lite"/>
    </source>
</evidence>
<keyword evidence="3" id="KW-1185">Reference proteome</keyword>
<sequence>MSAKKERAANFRTYEAQARLLAAVVASLPKNFRFDYKTIAKHVGGRTTESAIEHRFRPLRVQADALREMVSAGADPMGFPVFDWKTANDIQKYFGESTQEGIAFQFRWIKKSAEVCKTAADNGQSPVEAFRGLMESGNGSRAAVAGAGPAMTPAAKRVRAASKTNATPASKRRKAQEPAEAEDGFDAGSEHGLVLSSVGEEESSSDADFSGMDATPTRAKPKAATKTTQGVDREVAAAKQTPRQVAALPRRAAPAPTPAAAAASSRASFAPRPAQPAVLNGFTNPAAGLAFHDAPRSTATPSSASTPAAASSSAATTPLDAVRRSSVVTIDSSSSASRPVTPNDTAQHATTFPCSAASTTFSDWNAYAPNAGPATAASTSADGLTMPRATTREGPFATSASGPSFSTSAAADAADDDDDDDDENFFAFMNRDAVVESAPHANFGGFRGDAGDEEEDEDAGDV</sequence>
<dbReference type="GeneID" id="98127056"/>
<feature type="compositionally biased region" description="Low complexity" evidence="1">
    <location>
        <begin position="329"/>
        <end position="338"/>
    </location>
</feature>
<evidence type="ECO:0000313" key="2">
    <source>
        <dbReference type="EMBL" id="KAL2266423.1"/>
    </source>
</evidence>
<protein>
    <submittedName>
        <fullName evidence="2">Uncharacterized protein</fullName>
    </submittedName>
</protein>
<evidence type="ECO:0000313" key="3">
    <source>
        <dbReference type="Proteomes" id="UP001600064"/>
    </source>
</evidence>
<feature type="region of interest" description="Disordered" evidence="1">
    <location>
        <begin position="437"/>
        <end position="462"/>
    </location>
</feature>
<feature type="compositionally biased region" description="Low complexity" evidence="1">
    <location>
        <begin position="365"/>
        <end position="381"/>
    </location>
</feature>
<organism evidence="2 3">
    <name type="scientific">Remersonia thermophila</name>
    <dbReference type="NCBI Taxonomy" id="72144"/>
    <lineage>
        <taxon>Eukaryota</taxon>
        <taxon>Fungi</taxon>
        <taxon>Dikarya</taxon>
        <taxon>Ascomycota</taxon>
        <taxon>Pezizomycotina</taxon>
        <taxon>Sordariomycetes</taxon>
        <taxon>Sordariomycetidae</taxon>
        <taxon>Sordariales</taxon>
        <taxon>Sordariales incertae sedis</taxon>
        <taxon>Remersonia</taxon>
    </lineage>
</organism>
<feature type="region of interest" description="Disordered" evidence="1">
    <location>
        <begin position="139"/>
        <end position="268"/>
    </location>
</feature>
<feature type="compositionally biased region" description="Acidic residues" evidence="1">
    <location>
        <begin position="451"/>
        <end position="462"/>
    </location>
</feature>
<proteinExistence type="predicted"/>
<reference evidence="2 3" key="1">
    <citation type="journal article" date="2024" name="Commun. Biol.">
        <title>Comparative genomic analysis of thermophilic fungi reveals convergent evolutionary adaptations and gene losses.</title>
        <authorList>
            <person name="Steindorff A.S."/>
            <person name="Aguilar-Pontes M.V."/>
            <person name="Robinson A.J."/>
            <person name="Andreopoulos B."/>
            <person name="LaButti K."/>
            <person name="Kuo A."/>
            <person name="Mondo S."/>
            <person name="Riley R."/>
            <person name="Otillar R."/>
            <person name="Haridas S."/>
            <person name="Lipzen A."/>
            <person name="Grimwood J."/>
            <person name="Schmutz J."/>
            <person name="Clum A."/>
            <person name="Reid I.D."/>
            <person name="Moisan M.C."/>
            <person name="Butler G."/>
            <person name="Nguyen T.T.M."/>
            <person name="Dewar K."/>
            <person name="Conant G."/>
            <person name="Drula E."/>
            <person name="Henrissat B."/>
            <person name="Hansel C."/>
            <person name="Singer S."/>
            <person name="Hutchinson M.I."/>
            <person name="de Vries R.P."/>
            <person name="Natvig D.O."/>
            <person name="Powell A.J."/>
            <person name="Tsang A."/>
            <person name="Grigoriev I.V."/>
        </authorList>
    </citation>
    <scope>NUCLEOTIDE SEQUENCE [LARGE SCALE GENOMIC DNA]</scope>
    <source>
        <strain evidence="2 3">ATCC 22073</strain>
    </source>
</reference>
<accession>A0ABR4D7T0</accession>
<comment type="caution">
    <text evidence="2">The sequence shown here is derived from an EMBL/GenBank/DDBJ whole genome shotgun (WGS) entry which is preliminary data.</text>
</comment>
<name>A0ABR4D7T0_9PEZI</name>
<gene>
    <name evidence="2" type="ORF">VTJ83DRAFT_5775</name>
</gene>
<dbReference type="EMBL" id="JAZGUE010000005">
    <property type="protein sequence ID" value="KAL2266423.1"/>
    <property type="molecule type" value="Genomic_DNA"/>
</dbReference>
<dbReference type="RefSeq" id="XP_070865150.1">
    <property type="nucleotide sequence ID" value="XM_071012412.1"/>
</dbReference>
<feature type="region of interest" description="Disordered" evidence="1">
    <location>
        <begin position="329"/>
        <end position="348"/>
    </location>
</feature>
<feature type="compositionally biased region" description="Acidic residues" evidence="1">
    <location>
        <begin position="413"/>
        <end position="424"/>
    </location>
</feature>
<feature type="compositionally biased region" description="Low complexity" evidence="1">
    <location>
        <begin position="214"/>
        <end position="228"/>
    </location>
</feature>
<feature type="region of interest" description="Disordered" evidence="1">
    <location>
        <begin position="290"/>
        <end position="318"/>
    </location>
</feature>
<dbReference type="Proteomes" id="UP001600064">
    <property type="component" value="Unassembled WGS sequence"/>
</dbReference>